<protein>
    <submittedName>
        <fullName evidence="2">Bm9419</fullName>
    </submittedName>
</protein>
<evidence type="ECO:0000313" key="3">
    <source>
        <dbReference type="WormBase" id="Bm9419"/>
    </source>
</evidence>
<organism evidence="2">
    <name type="scientific">Brugia malayi</name>
    <name type="common">Filarial nematode worm</name>
    <dbReference type="NCBI Taxonomy" id="6279"/>
    <lineage>
        <taxon>Eukaryota</taxon>
        <taxon>Metazoa</taxon>
        <taxon>Ecdysozoa</taxon>
        <taxon>Nematoda</taxon>
        <taxon>Chromadorea</taxon>
        <taxon>Rhabditida</taxon>
        <taxon>Spirurina</taxon>
        <taxon>Spiruromorpha</taxon>
        <taxon>Filarioidea</taxon>
        <taxon>Onchocercidae</taxon>
        <taxon>Brugia</taxon>
    </lineage>
</organism>
<evidence type="ECO:0000313" key="2">
    <source>
        <dbReference type="EMBL" id="CDQ05180.1"/>
    </source>
</evidence>
<feature type="region of interest" description="Disordered" evidence="1">
    <location>
        <begin position="74"/>
        <end position="107"/>
    </location>
</feature>
<accession>A0A0J9YA61</accession>
<feature type="region of interest" description="Disordered" evidence="1">
    <location>
        <begin position="1"/>
        <end position="36"/>
    </location>
</feature>
<reference evidence="2" key="1">
    <citation type="journal article" date="2007" name="Science">
        <title>Draft genome of the filarial nematode parasite Brugia malayi.</title>
        <authorList>
            <person name="Ghedin E."/>
            <person name="Wang S."/>
            <person name="Spiro D."/>
            <person name="Caler E."/>
            <person name="Zhao Q."/>
            <person name="Crabtree J."/>
            <person name="Allen J.E."/>
            <person name="Delcher A.L."/>
            <person name="Guiliano D.B."/>
            <person name="Miranda-Saavedra D."/>
            <person name="Angiuoli S.V."/>
            <person name="Creasy T."/>
            <person name="Amedeo P."/>
            <person name="Haas B."/>
            <person name="El-Sayed N.M."/>
            <person name="Wortman J.R."/>
            <person name="Feldblyum T."/>
            <person name="Tallon L."/>
            <person name="Schatz M."/>
            <person name="Shumway M."/>
            <person name="Koo H."/>
            <person name="Salzberg S.L."/>
            <person name="Schobel S."/>
            <person name="Pertea M."/>
            <person name="Pop M."/>
            <person name="White O."/>
            <person name="Barton G.J."/>
            <person name="Carlow C.K."/>
            <person name="Crawford M.J."/>
            <person name="Daub J."/>
            <person name="Dimmic M.W."/>
            <person name="Estes C.F."/>
            <person name="Foster J.M."/>
            <person name="Ganatra M."/>
            <person name="Gregory W.F."/>
            <person name="Johnson N.M."/>
            <person name="Jin J."/>
            <person name="Komuniecki R."/>
            <person name="Korf I."/>
            <person name="Kumar S."/>
            <person name="Laney S."/>
            <person name="Li B.W."/>
            <person name="Li W."/>
            <person name="Lindblom T.H."/>
            <person name="Lustigman S."/>
            <person name="Ma D."/>
            <person name="Maina C.V."/>
            <person name="Martin D.M."/>
            <person name="McCarter J.P."/>
            <person name="McReynolds L."/>
            <person name="Mitreva M."/>
            <person name="Nutman T.B."/>
            <person name="Parkinson J."/>
            <person name="Peregrin-Alvarez J.M."/>
            <person name="Poole C."/>
            <person name="Ren Q."/>
            <person name="Saunders L."/>
            <person name="Sluder A.E."/>
            <person name="Smith K."/>
            <person name="Stanke M."/>
            <person name="Unnasch T.R."/>
            <person name="Ware J."/>
            <person name="Wei A.D."/>
            <person name="Weil G."/>
            <person name="Williams D.J."/>
            <person name="Zhang Y."/>
            <person name="Williams S.A."/>
            <person name="Fraser-Liggett C."/>
            <person name="Slatko B."/>
            <person name="Blaxter M.L."/>
            <person name="Scott A.L."/>
        </authorList>
    </citation>
    <scope>NUCLEOTIDE SEQUENCE</scope>
    <source>
        <strain evidence="2">FR3</strain>
    </source>
</reference>
<dbReference type="GO" id="GO:0046983">
    <property type="term" value="F:protein dimerization activity"/>
    <property type="evidence" value="ECO:0007669"/>
    <property type="project" value="InterPro"/>
</dbReference>
<reference evidence="2" key="2">
    <citation type="submission" date="2012-12" db="EMBL/GenBank/DDBJ databases">
        <authorList>
            <person name="Gao Y.W."/>
            <person name="Fan S.T."/>
            <person name="Sun H.T."/>
            <person name="Wang Z."/>
            <person name="Gao X.L."/>
            <person name="Li Y.G."/>
            <person name="Wang T.C."/>
            <person name="Zhang K."/>
            <person name="Xu W.W."/>
            <person name="Yu Z.J."/>
            <person name="Xia X.Z."/>
        </authorList>
    </citation>
    <scope>NUCLEOTIDE SEQUENCE</scope>
    <source>
        <strain evidence="2">FR3</strain>
    </source>
</reference>
<dbReference type="Gene3D" id="4.10.280.10">
    <property type="entry name" value="Helix-loop-helix DNA-binding domain"/>
    <property type="match status" value="1"/>
</dbReference>
<dbReference type="OMA" id="LPHEQNV"/>
<dbReference type="WormBase" id="Bm9419">
    <property type="protein sequence ID" value="BM40164"/>
    <property type="gene ID" value="WBGene00229680"/>
</dbReference>
<feature type="compositionally biased region" description="Low complexity" evidence="1">
    <location>
        <begin position="75"/>
        <end position="104"/>
    </location>
</feature>
<dbReference type="SUPFAM" id="SSF47459">
    <property type="entry name" value="HLH, helix-loop-helix DNA-binding domain"/>
    <property type="match status" value="1"/>
</dbReference>
<dbReference type="InterPro" id="IPR036638">
    <property type="entry name" value="HLH_DNA-bd_sf"/>
</dbReference>
<name>A0A0J9YA61_BRUMA</name>
<evidence type="ECO:0000256" key="1">
    <source>
        <dbReference type="SAM" id="MobiDB-lite"/>
    </source>
</evidence>
<dbReference type="AlphaFoldDB" id="A0A0J9YA61"/>
<gene>
    <name evidence="2 3" type="ORF">Bm9419</name>
    <name evidence="2" type="ORF">BM_Bm9419</name>
</gene>
<dbReference type="EMBL" id="LN856909">
    <property type="protein sequence ID" value="CDQ05180.1"/>
    <property type="molecule type" value="Genomic_DNA"/>
</dbReference>
<sequence length="217" mass="24722">MYSGVVLESNDDEEKEVELRGGHCISQSPLGQDDKRRDKGIYDDKLMCRAFLYPIRKIFSISLLSSHPLTTEAISTPSTLSPSTSLSSSLSSSSTDFSTHSQSSQGKFSNCYEVPLQNGRVNKVSCRRREHKRTIAKLRRMLPHGKNVIQCSELELINHIMDYIIFLEEILRSQENITDENHSSTIDVANLNRALSRFHLRSTNKRRPLRPRKQICA</sequence>
<proteinExistence type="predicted"/>